<dbReference type="GO" id="GO:0004674">
    <property type="term" value="F:protein serine/threonine kinase activity"/>
    <property type="evidence" value="ECO:0007669"/>
    <property type="project" value="UniProtKB-KW"/>
</dbReference>
<dbReference type="GO" id="GO:0005524">
    <property type="term" value="F:ATP binding"/>
    <property type="evidence" value="ECO:0007669"/>
    <property type="project" value="InterPro"/>
</dbReference>
<evidence type="ECO:0000256" key="2">
    <source>
        <dbReference type="ARBA" id="ARBA00022679"/>
    </source>
</evidence>
<keyword evidence="1" id="KW-0723">Serine/threonine-protein kinase</keyword>
<keyword evidence="2" id="KW-0808">Transferase</keyword>
<dbReference type="Gene3D" id="3.30.200.20">
    <property type="entry name" value="Phosphorylase Kinase, domain 1"/>
    <property type="match status" value="1"/>
</dbReference>
<keyword evidence="7" id="KW-1185">Reference proteome</keyword>
<feature type="domain" description="Alpha-type protein kinase" evidence="5">
    <location>
        <begin position="325"/>
        <end position="536"/>
    </location>
</feature>
<dbReference type="SUPFAM" id="SSF56112">
    <property type="entry name" value="Protein kinase-like (PK-like)"/>
    <property type="match status" value="1"/>
</dbReference>
<evidence type="ECO:0000259" key="5">
    <source>
        <dbReference type="PROSITE" id="PS51158"/>
    </source>
</evidence>
<dbReference type="InterPro" id="IPR052969">
    <property type="entry name" value="Thr-specific_kinase-like"/>
</dbReference>
<keyword evidence="3 6" id="KW-0418">Kinase</keyword>
<gene>
    <name evidence="6" type="ORF">F8M41_006148</name>
</gene>
<protein>
    <submittedName>
        <fullName evidence="6">Kinase-like protein</fullName>
    </submittedName>
</protein>
<evidence type="ECO:0000256" key="1">
    <source>
        <dbReference type="ARBA" id="ARBA00022527"/>
    </source>
</evidence>
<dbReference type="InterPro" id="IPR006597">
    <property type="entry name" value="Sel1-like"/>
</dbReference>
<dbReference type="Pfam" id="PF08238">
    <property type="entry name" value="Sel1"/>
    <property type="match status" value="2"/>
</dbReference>
<dbReference type="Gene3D" id="1.25.40.10">
    <property type="entry name" value="Tetratricopeptide repeat domain"/>
    <property type="match status" value="1"/>
</dbReference>
<dbReference type="SMART" id="SM00671">
    <property type="entry name" value="SEL1"/>
    <property type="match status" value="1"/>
</dbReference>
<sequence>MNQKTGNDCSEYNIKFLEERLRRYEDEVGQISNKSTLIDRVSYLRKNRENDVSKAIINIEYSMNFDLCFVLDCTGSMSPYIEAAKEHILKVASYVNSHNSNFKFWVGFCGYRDHYNNGNRLQIFDFTNSLEKFKTYITNKVKAIQNYDQPEDVLGGLNAAITEMTWSNATRILLHIGDAPPHGRRFTNLYDKYPNGDPNGLTAESVLKKMKLKKILYNFGKINDSTDVMLNVFREIIGEFPVFDLMTMGDNPEVLVDKFCKATSSAIFSPITLTTTLRNSKSIYSLQQKKLQINPHEPDWTTHPEKTGTLLCCIPPRTLAEVKNEYYFINSSFIEQDIFFKLAPQPFSVGAERYAYFAIDTSIGQANKLVIKKYHDIKIGTIERYLESVEIFNIASFFSIKFNIAAERVGINKKITFIDVKVLYDKTDNTYYSVENYISNAKFKKFNVNSGLITEFHSILEAFAHFTYKYTEGYLVVYDLQGADLRDEFLLTDPVIHCVDLLRFGITNLGKGGIQKCFLAKHKCNDICKKLKLDDYNLEGRCYENGIGVEKDMKRAFEYYQQSAEIGHADGINNVGRCYENGIGESKKT</sequence>
<dbReference type="SUPFAM" id="SSF53300">
    <property type="entry name" value="vWA-like"/>
    <property type="match status" value="1"/>
</dbReference>
<dbReference type="Proteomes" id="UP000439903">
    <property type="component" value="Unassembled WGS sequence"/>
</dbReference>
<feature type="coiled-coil region" evidence="4">
    <location>
        <begin position="7"/>
        <end position="34"/>
    </location>
</feature>
<dbReference type="Gene3D" id="3.40.50.410">
    <property type="entry name" value="von Willebrand factor, type A domain"/>
    <property type="match status" value="1"/>
</dbReference>
<keyword evidence="4" id="KW-0175">Coiled coil</keyword>
<dbReference type="EMBL" id="WTPW01000017">
    <property type="protein sequence ID" value="KAF0559396.1"/>
    <property type="molecule type" value="Genomic_DNA"/>
</dbReference>
<reference evidence="6 7" key="1">
    <citation type="journal article" date="2019" name="Environ. Microbiol.">
        <title>At the nexus of three kingdoms: the genome of the mycorrhizal fungus Gigaspora margarita provides insights into plant, endobacterial and fungal interactions.</title>
        <authorList>
            <person name="Venice F."/>
            <person name="Ghignone S."/>
            <person name="Salvioli di Fossalunga A."/>
            <person name="Amselem J."/>
            <person name="Novero M."/>
            <person name="Xianan X."/>
            <person name="Sedzielewska Toro K."/>
            <person name="Morin E."/>
            <person name="Lipzen A."/>
            <person name="Grigoriev I.V."/>
            <person name="Henrissat B."/>
            <person name="Martin F.M."/>
            <person name="Bonfante P."/>
        </authorList>
    </citation>
    <scope>NUCLEOTIDE SEQUENCE [LARGE SCALE GENOMIC DNA]</scope>
    <source>
        <strain evidence="6 7">BEG34</strain>
    </source>
</reference>
<dbReference type="AlphaFoldDB" id="A0A8H4EVJ0"/>
<dbReference type="PANTHER" id="PTHR47763:SF4">
    <property type="entry name" value="ALPHA-PROTEIN KINASE VWKA"/>
    <property type="match status" value="1"/>
</dbReference>
<comment type="caution">
    <text evidence="6">The sequence shown here is derived from an EMBL/GenBank/DDBJ whole genome shotgun (WGS) entry which is preliminary data.</text>
</comment>
<evidence type="ECO:0000313" key="7">
    <source>
        <dbReference type="Proteomes" id="UP000439903"/>
    </source>
</evidence>
<organism evidence="6 7">
    <name type="scientific">Gigaspora margarita</name>
    <dbReference type="NCBI Taxonomy" id="4874"/>
    <lineage>
        <taxon>Eukaryota</taxon>
        <taxon>Fungi</taxon>
        <taxon>Fungi incertae sedis</taxon>
        <taxon>Mucoromycota</taxon>
        <taxon>Glomeromycotina</taxon>
        <taxon>Glomeromycetes</taxon>
        <taxon>Diversisporales</taxon>
        <taxon>Gigasporaceae</taxon>
        <taxon>Gigaspora</taxon>
    </lineage>
</organism>
<dbReference type="InterPro" id="IPR004166">
    <property type="entry name" value="a-kinase_dom"/>
</dbReference>
<proteinExistence type="predicted"/>
<dbReference type="PROSITE" id="PS51158">
    <property type="entry name" value="ALPHA_KINASE"/>
    <property type="match status" value="1"/>
</dbReference>
<dbReference type="InterPro" id="IPR036465">
    <property type="entry name" value="vWFA_dom_sf"/>
</dbReference>
<evidence type="ECO:0000256" key="4">
    <source>
        <dbReference type="SAM" id="Coils"/>
    </source>
</evidence>
<name>A0A8H4EVJ0_GIGMA</name>
<dbReference type="OrthoDB" id="301415at2759"/>
<dbReference type="InterPro" id="IPR011009">
    <property type="entry name" value="Kinase-like_dom_sf"/>
</dbReference>
<dbReference type="InterPro" id="IPR011990">
    <property type="entry name" value="TPR-like_helical_dom_sf"/>
</dbReference>
<evidence type="ECO:0000313" key="6">
    <source>
        <dbReference type="EMBL" id="KAF0559396.1"/>
    </source>
</evidence>
<dbReference type="SUPFAM" id="SSF81901">
    <property type="entry name" value="HCP-like"/>
    <property type="match status" value="1"/>
</dbReference>
<accession>A0A8H4EVJ0</accession>
<dbReference type="SMART" id="SM00811">
    <property type="entry name" value="Alpha_kinase"/>
    <property type="match status" value="1"/>
</dbReference>
<dbReference type="PANTHER" id="PTHR47763">
    <property type="entry name" value="ALPHA-PROTEIN KINASE VWKA"/>
    <property type="match status" value="1"/>
</dbReference>
<evidence type="ECO:0000256" key="3">
    <source>
        <dbReference type="ARBA" id="ARBA00022777"/>
    </source>
</evidence>
<dbReference type="Pfam" id="PF02816">
    <property type="entry name" value="Alpha_kinase"/>
    <property type="match status" value="1"/>
</dbReference>
<dbReference type="Gene3D" id="3.20.200.10">
    <property type="entry name" value="MHCK/EF2 kinase"/>
    <property type="match status" value="1"/>
</dbReference>